<sequence length="209" mass="23785">MSKSWSIPIGEIQEKYFLSPREAIALIGPETHGSAWEDNLPFDDERIKIPLRNLYKALESGKVDAFYHAFDGHERQLKPAVAANEFFKIDLKRNCCLFGPIESHPYELKISKSDLVAFLSKHRRPSISTNASDLSKCFVWLLNLFTKHQEGTIGPSDKLFEAARIKFPSLSRRAFDDAKRRAVNESNRPDLRRGGRPKGSRKNQTGTPE</sequence>
<feature type="compositionally biased region" description="Basic and acidic residues" evidence="1">
    <location>
        <begin position="177"/>
        <end position="193"/>
    </location>
</feature>
<reference evidence="2 3" key="1">
    <citation type="submission" date="2019-05" db="EMBL/GenBank/DDBJ databases">
        <authorList>
            <person name="Zhou X."/>
        </authorList>
    </citation>
    <scope>NUCLEOTIDE SEQUENCE [LARGE SCALE GENOMIC DNA]</scope>
    <source>
        <strain evidence="2 3">DSM 432</strain>
    </source>
</reference>
<gene>
    <name evidence="2" type="ORF">FBQ73_13405</name>
</gene>
<accession>A0A6C1KED1</accession>
<dbReference type="GeneID" id="95774454"/>
<evidence type="ECO:0000313" key="2">
    <source>
        <dbReference type="EMBL" id="TLX42629.1"/>
    </source>
</evidence>
<dbReference type="OrthoDB" id="7852110at2"/>
<dbReference type="Proteomes" id="UP000305131">
    <property type="component" value="Unassembled WGS sequence"/>
</dbReference>
<name>A0A6C1KED1_XANAU</name>
<dbReference type="AlphaFoldDB" id="A0A6C1KED1"/>
<protein>
    <submittedName>
        <fullName evidence="2">Uncharacterized protein</fullName>
    </submittedName>
</protein>
<comment type="caution">
    <text evidence="2">The sequence shown here is derived from an EMBL/GenBank/DDBJ whole genome shotgun (WGS) entry which is preliminary data.</text>
</comment>
<dbReference type="EMBL" id="VAUP01000028">
    <property type="protein sequence ID" value="TLX42629.1"/>
    <property type="molecule type" value="Genomic_DNA"/>
</dbReference>
<proteinExistence type="predicted"/>
<evidence type="ECO:0000313" key="3">
    <source>
        <dbReference type="Proteomes" id="UP000305131"/>
    </source>
</evidence>
<evidence type="ECO:0000256" key="1">
    <source>
        <dbReference type="SAM" id="MobiDB-lite"/>
    </source>
</evidence>
<organism evidence="2 3">
    <name type="scientific">Xanthobacter autotrophicus</name>
    <dbReference type="NCBI Taxonomy" id="280"/>
    <lineage>
        <taxon>Bacteria</taxon>
        <taxon>Pseudomonadati</taxon>
        <taxon>Pseudomonadota</taxon>
        <taxon>Alphaproteobacteria</taxon>
        <taxon>Hyphomicrobiales</taxon>
        <taxon>Xanthobacteraceae</taxon>
        <taxon>Xanthobacter</taxon>
    </lineage>
</organism>
<feature type="region of interest" description="Disordered" evidence="1">
    <location>
        <begin position="177"/>
        <end position="209"/>
    </location>
</feature>
<dbReference type="RefSeq" id="WP_138399989.1">
    <property type="nucleotide sequence ID" value="NZ_JBAFVI010000004.1"/>
</dbReference>